<organism evidence="2 3">
    <name type="scientific">Hypocrea virens (strain Gv29-8 / FGSC 10586)</name>
    <name type="common">Gliocladium virens</name>
    <name type="synonym">Trichoderma virens</name>
    <dbReference type="NCBI Taxonomy" id="413071"/>
    <lineage>
        <taxon>Eukaryota</taxon>
        <taxon>Fungi</taxon>
        <taxon>Dikarya</taxon>
        <taxon>Ascomycota</taxon>
        <taxon>Pezizomycotina</taxon>
        <taxon>Sordariomycetes</taxon>
        <taxon>Hypocreomycetidae</taxon>
        <taxon>Hypocreales</taxon>
        <taxon>Hypocreaceae</taxon>
        <taxon>Trichoderma</taxon>
    </lineage>
</organism>
<proteinExistence type="predicted"/>
<feature type="compositionally biased region" description="Basic and acidic residues" evidence="1">
    <location>
        <begin position="29"/>
        <end position="44"/>
    </location>
</feature>
<feature type="compositionally biased region" description="Basic and acidic residues" evidence="1">
    <location>
        <begin position="52"/>
        <end position="66"/>
    </location>
</feature>
<evidence type="ECO:0000313" key="2">
    <source>
        <dbReference type="EMBL" id="EHK19697.1"/>
    </source>
</evidence>
<feature type="non-terminal residue" evidence="2">
    <location>
        <position position="305"/>
    </location>
</feature>
<keyword evidence="3" id="KW-1185">Reference proteome</keyword>
<dbReference type="SUPFAM" id="SSF54695">
    <property type="entry name" value="POZ domain"/>
    <property type="match status" value="1"/>
</dbReference>
<dbReference type="RefSeq" id="XP_013953890.1">
    <property type="nucleotide sequence ID" value="XM_014098415.1"/>
</dbReference>
<feature type="region of interest" description="Disordered" evidence="1">
    <location>
        <begin position="27"/>
        <end position="68"/>
    </location>
</feature>
<dbReference type="EMBL" id="ABDF02000083">
    <property type="protein sequence ID" value="EHK19697.1"/>
    <property type="molecule type" value="Genomic_DNA"/>
</dbReference>
<dbReference type="HOGENOM" id="CLU_031555_3_1_1"/>
<sequence length="305" mass="34468">MTFYEIDPIGDTLLILHNANAPFAVVPAQEERSESGSALDDKPTGEPQNADSKPKEEDSKPQDADSKPTLQMRLSSKHLALASKYFQKLTTSNMKETTPEYGYSFVINANDWDEKALLVLMNIIHGRTTKVPRSVDLEMLAKIAVLVEYYQCHEAVEFFAKTWLGPLSTSIIIPKEGERNFMLRLVVCLVFSENFNFWLLTKTIIWGSKKPINSLGLPIQQDIIDALNKSREDAIRVTIADLNGLRRRLCQDQSCSFECSSIYLGALVKAMTKMQVMDSPMVKPYRGLSLLMLEQAIRDIKEPSW</sequence>
<dbReference type="OrthoDB" id="5326346at2759"/>
<evidence type="ECO:0000313" key="3">
    <source>
        <dbReference type="Proteomes" id="UP000007115"/>
    </source>
</evidence>
<accession>G9N1R8</accession>
<dbReference type="VEuPathDB" id="FungiDB:TRIVIDRAFT_181786"/>
<comment type="caution">
    <text evidence="2">The sequence shown here is derived from an EMBL/GenBank/DDBJ whole genome shotgun (WGS) entry which is preliminary data.</text>
</comment>
<evidence type="ECO:0008006" key="4">
    <source>
        <dbReference type="Google" id="ProtNLM"/>
    </source>
</evidence>
<reference evidence="2 3" key="1">
    <citation type="journal article" date="2011" name="Genome Biol.">
        <title>Comparative genome sequence analysis underscores mycoparasitism as the ancestral life style of Trichoderma.</title>
        <authorList>
            <person name="Kubicek C.P."/>
            <person name="Herrera-Estrella A."/>
            <person name="Seidl-Seiboth V."/>
            <person name="Martinez D.A."/>
            <person name="Druzhinina I.S."/>
            <person name="Thon M."/>
            <person name="Zeilinger S."/>
            <person name="Casas-Flores S."/>
            <person name="Horwitz B.A."/>
            <person name="Mukherjee P.K."/>
            <person name="Mukherjee M."/>
            <person name="Kredics L."/>
            <person name="Alcaraz L.D."/>
            <person name="Aerts A."/>
            <person name="Antal Z."/>
            <person name="Atanasova L."/>
            <person name="Cervantes-Badillo M.G."/>
            <person name="Challacombe J."/>
            <person name="Chertkov O."/>
            <person name="McCluskey K."/>
            <person name="Coulpier F."/>
            <person name="Deshpande N."/>
            <person name="von Doehren H."/>
            <person name="Ebbole D.J."/>
            <person name="Esquivel-Naranjo E.U."/>
            <person name="Fekete E."/>
            <person name="Flipphi M."/>
            <person name="Glaser F."/>
            <person name="Gomez-Rodriguez E.Y."/>
            <person name="Gruber S."/>
            <person name="Han C."/>
            <person name="Henrissat B."/>
            <person name="Hermosa R."/>
            <person name="Hernandez-Onate M."/>
            <person name="Karaffa L."/>
            <person name="Kosti I."/>
            <person name="Le Crom S."/>
            <person name="Lindquist E."/>
            <person name="Lucas S."/>
            <person name="Luebeck M."/>
            <person name="Luebeck P.S."/>
            <person name="Margeot A."/>
            <person name="Metz B."/>
            <person name="Misra M."/>
            <person name="Nevalainen H."/>
            <person name="Omann M."/>
            <person name="Packer N."/>
            <person name="Perrone G."/>
            <person name="Uresti-Rivera E.E."/>
            <person name="Salamov A."/>
            <person name="Schmoll M."/>
            <person name="Seiboth B."/>
            <person name="Shapiro H."/>
            <person name="Sukno S."/>
            <person name="Tamayo-Ramos J.A."/>
            <person name="Tisch D."/>
            <person name="Wiest A."/>
            <person name="Wilkinson H.H."/>
            <person name="Zhang M."/>
            <person name="Coutinho P.M."/>
            <person name="Kenerley C.M."/>
            <person name="Monte E."/>
            <person name="Baker S.E."/>
            <person name="Grigoriev I.V."/>
        </authorList>
    </citation>
    <scope>NUCLEOTIDE SEQUENCE [LARGE SCALE GENOMIC DNA]</scope>
    <source>
        <strain evidence="3">Gv29-8 / FGSC 10586</strain>
    </source>
</reference>
<dbReference type="InterPro" id="IPR011333">
    <property type="entry name" value="SKP1/BTB/POZ_sf"/>
</dbReference>
<dbReference type="OMA" id="DCLMARD"/>
<dbReference type="AlphaFoldDB" id="G9N1R8"/>
<name>G9N1R8_HYPVG</name>
<dbReference type="Proteomes" id="UP000007115">
    <property type="component" value="Unassembled WGS sequence"/>
</dbReference>
<evidence type="ECO:0000256" key="1">
    <source>
        <dbReference type="SAM" id="MobiDB-lite"/>
    </source>
</evidence>
<gene>
    <name evidence="2" type="ORF">TRIVIDRAFT_181786</name>
</gene>
<protein>
    <recommendedName>
        <fullName evidence="4">BTB domain-containing protein</fullName>
    </recommendedName>
</protein>
<dbReference type="InParanoid" id="G9N1R8"/>
<dbReference type="eggNOG" id="ENOG502S8FX">
    <property type="taxonomic scope" value="Eukaryota"/>
</dbReference>
<dbReference type="GeneID" id="25789096"/>
<dbReference type="STRING" id="413071.G9N1R8"/>
<dbReference type="Gene3D" id="3.30.710.10">
    <property type="entry name" value="Potassium Channel Kv1.1, Chain A"/>
    <property type="match status" value="1"/>
</dbReference>